<dbReference type="PANTHER" id="PTHR40045">
    <property type="entry name" value="YCGG FAMILY PROTEIN"/>
    <property type="match status" value="1"/>
</dbReference>
<dbReference type="RefSeq" id="WP_254160680.1">
    <property type="nucleotide sequence ID" value="NZ_JAHESF010000002.1"/>
</dbReference>
<sequence>MAVDHTHIAKAYLDFIRDKEFPCIAAKAALSENGIRILVADHLACPKDDADILQFLYTFVDAFRKAGDLYHSAVVLFKEPQQCDEKMFDTMLWKRLQSISDLDAMHFRWDRRVAQDVTSPDFSFSIKEEAFYVIGLHANSSRKARQFSYPALVFNPHEQFQKLRAAHKYMPMRQAVRKRDLKLSGSINPMLADFGEASEVFQYSGVQYDSTWKCPFIAKHDPNKDHSSP</sequence>
<organism evidence="1 2">
    <name type="scientific">Chryseosolibacter histidini</name>
    <dbReference type="NCBI Taxonomy" id="2782349"/>
    <lineage>
        <taxon>Bacteria</taxon>
        <taxon>Pseudomonadati</taxon>
        <taxon>Bacteroidota</taxon>
        <taxon>Cytophagia</taxon>
        <taxon>Cytophagales</taxon>
        <taxon>Chryseotaleaceae</taxon>
        <taxon>Chryseosolibacter</taxon>
    </lineage>
</organism>
<comment type="caution">
    <text evidence="1">The sequence shown here is derived from an EMBL/GenBank/DDBJ whole genome shotgun (WGS) entry which is preliminary data.</text>
</comment>
<dbReference type="PANTHER" id="PTHR40045:SF1">
    <property type="entry name" value="YQCI_YCGG FAMILY PROTEIN"/>
    <property type="match status" value="1"/>
</dbReference>
<dbReference type="InterPro" id="IPR014988">
    <property type="entry name" value="Uncharacterised_YqcI/YcgG"/>
</dbReference>
<gene>
    <name evidence="1" type="ORF">KK083_03305</name>
</gene>
<dbReference type="NCBIfam" id="NF041366">
    <property type="entry name" value="GntA_guanitoxin"/>
    <property type="match status" value="1"/>
</dbReference>
<dbReference type="AlphaFoldDB" id="A0AAP2GMM8"/>
<keyword evidence="2" id="KW-1185">Reference proteome</keyword>
<name>A0AAP2GMM8_9BACT</name>
<accession>A0AAP2GMM8</accession>
<dbReference type="EMBL" id="JAHESF010000002">
    <property type="protein sequence ID" value="MBT1695890.1"/>
    <property type="molecule type" value="Genomic_DNA"/>
</dbReference>
<proteinExistence type="predicted"/>
<evidence type="ECO:0000313" key="2">
    <source>
        <dbReference type="Proteomes" id="UP001319200"/>
    </source>
</evidence>
<protein>
    <submittedName>
        <fullName evidence="1">YqcI/YcgG family protein</fullName>
    </submittedName>
</protein>
<dbReference type="Pfam" id="PF08892">
    <property type="entry name" value="YqcI_YcgG"/>
    <property type="match status" value="1"/>
</dbReference>
<dbReference type="Proteomes" id="UP001319200">
    <property type="component" value="Unassembled WGS sequence"/>
</dbReference>
<reference evidence="1 2" key="1">
    <citation type="submission" date="2021-05" db="EMBL/GenBank/DDBJ databases">
        <title>A Polyphasic approach of four new species of the genus Ohtaekwangia: Ohtaekwangia histidinii sp. nov., Ohtaekwangia cretensis sp. nov., Ohtaekwangia indiensis sp. nov., Ohtaekwangia reichenbachii sp. nov. from diverse environment.</title>
        <authorList>
            <person name="Octaviana S."/>
        </authorList>
    </citation>
    <scope>NUCLEOTIDE SEQUENCE [LARGE SCALE GENOMIC DNA]</scope>
    <source>
        <strain evidence="1 2">PWU4</strain>
    </source>
</reference>
<evidence type="ECO:0000313" key="1">
    <source>
        <dbReference type="EMBL" id="MBT1695890.1"/>
    </source>
</evidence>